<dbReference type="KEGG" id="ftj:FTUN_6793"/>
<accession>A0A6M5Z162</accession>
<reference evidence="2" key="1">
    <citation type="submission" date="2020-05" db="EMBL/GenBank/DDBJ databases">
        <title>Frigoriglobus tundricola gen. nov., sp. nov., a psychrotolerant cellulolytic planctomycete of the family Gemmataceae with two divergent copies of 16S rRNA gene.</title>
        <authorList>
            <person name="Kulichevskaya I.S."/>
            <person name="Ivanova A.A."/>
            <person name="Naumoff D.G."/>
            <person name="Beletsky A.V."/>
            <person name="Rijpstra W.I.C."/>
            <person name="Sinninghe Damste J.S."/>
            <person name="Mardanov A.V."/>
            <person name="Ravin N.V."/>
            <person name="Dedysh S.N."/>
        </authorList>
    </citation>
    <scope>NUCLEOTIDE SEQUENCE [LARGE SCALE GENOMIC DNA]</scope>
    <source>
        <strain evidence="2">PL17</strain>
    </source>
</reference>
<evidence type="ECO:0000313" key="1">
    <source>
        <dbReference type="EMBL" id="QJW99193.1"/>
    </source>
</evidence>
<gene>
    <name evidence="1" type="ORF">FTUN_6793</name>
</gene>
<keyword evidence="2" id="KW-1185">Reference proteome</keyword>
<evidence type="ECO:0000313" key="2">
    <source>
        <dbReference type="Proteomes" id="UP000503447"/>
    </source>
</evidence>
<dbReference type="AlphaFoldDB" id="A0A6M5Z162"/>
<dbReference type="EMBL" id="CP053452">
    <property type="protein sequence ID" value="QJW99193.1"/>
    <property type="molecule type" value="Genomic_DNA"/>
</dbReference>
<protein>
    <submittedName>
        <fullName evidence="1">Uncharacterized protein</fullName>
    </submittedName>
</protein>
<proteinExistence type="predicted"/>
<sequence length="120" mass="13003">MSCHSGTTRELVDPVRVEVSKPASGRFWAPSSAENPELLNESGGVYGVTPVTAASGRVAPALWEPCRRGKKEKNTFDECGHQNNRRAPGLIVLSAPGSARRVREFQSVQVPAGTRYLQVK</sequence>
<organism evidence="1 2">
    <name type="scientific">Frigoriglobus tundricola</name>
    <dbReference type="NCBI Taxonomy" id="2774151"/>
    <lineage>
        <taxon>Bacteria</taxon>
        <taxon>Pseudomonadati</taxon>
        <taxon>Planctomycetota</taxon>
        <taxon>Planctomycetia</taxon>
        <taxon>Gemmatales</taxon>
        <taxon>Gemmataceae</taxon>
        <taxon>Frigoriglobus</taxon>
    </lineage>
</organism>
<name>A0A6M5Z162_9BACT</name>
<dbReference type="Proteomes" id="UP000503447">
    <property type="component" value="Chromosome"/>
</dbReference>